<reference evidence="1" key="2">
    <citation type="journal article" date="2015" name="Data Brief">
        <title>Shoot transcriptome of the giant reed, Arundo donax.</title>
        <authorList>
            <person name="Barrero R.A."/>
            <person name="Guerrero F.D."/>
            <person name="Moolhuijzen P."/>
            <person name="Goolsby J.A."/>
            <person name="Tidwell J."/>
            <person name="Bellgard S.E."/>
            <person name="Bellgard M.I."/>
        </authorList>
    </citation>
    <scope>NUCLEOTIDE SEQUENCE</scope>
    <source>
        <tissue evidence="1">Shoot tissue taken approximately 20 cm above the soil surface</tissue>
    </source>
</reference>
<protein>
    <submittedName>
        <fullName evidence="1">Uncharacterized protein</fullName>
    </submittedName>
</protein>
<organism evidence="1">
    <name type="scientific">Arundo donax</name>
    <name type="common">Giant reed</name>
    <name type="synonym">Donax arundinaceus</name>
    <dbReference type="NCBI Taxonomy" id="35708"/>
    <lineage>
        <taxon>Eukaryota</taxon>
        <taxon>Viridiplantae</taxon>
        <taxon>Streptophyta</taxon>
        <taxon>Embryophyta</taxon>
        <taxon>Tracheophyta</taxon>
        <taxon>Spermatophyta</taxon>
        <taxon>Magnoliopsida</taxon>
        <taxon>Liliopsida</taxon>
        <taxon>Poales</taxon>
        <taxon>Poaceae</taxon>
        <taxon>PACMAD clade</taxon>
        <taxon>Arundinoideae</taxon>
        <taxon>Arundineae</taxon>
        <taxon>Arundo</taxon>
    </lineage>
</organism>
<accession>A0A0A8Z4G3</accession>
<sequence>MQDDPHIKKTFACSWIN</sequence>
<name>A0A0A8Z4G3_ARUDO</name>
<proteinExistence type="predicted"/>
<reference evidence="1" key="1">
    <citation type="submission" date="2014-09" db="EMBL/GenBank/DDBJ databases">
        <authorList>
            <person name="Magalhaes I.L.F."/>
            <person name="Oliveira U."/>
            <person name="Santos F.R."/>
            <person name="Vidigal T.H.D.A."/>
            <person name="Brescovit A.D."/>
            <person name="Santos A.J."/>
        </authorList>
    </citation>
    <scope>NUCLEOTIDE SEQUENCE</scope>
    <source>
        <tissue evidence="1">Shoot tissue taken approximately 20 cm above the soil surface</tissue>
    </source>
</reference>
<dbReference type="AlphaFoldDB" id="A0A0A8Z4G3"/>
<evidence type="ECO:0000313" key="1">
    <source>
        <dbReference type="EMBL" id="JAD29742.1"/>
    </source>
</evidence>
<dbReference type="EMBL" id="GBRH01268153">
    <property type="protein sequence ID" value="JAD29742.1"/>
    <property type="molecule type" value="Transcribed_RNA"/>
</dbReference>